<accession>A0A811K5V3</accession>
<dbReference type="Proteomes" id="UP000783686">
    <property type="component" value="Unassembled WGS sequence"/>
</dbReference>
<keyword evidence="2" id="KW-1185">Reference proteome</keyword>
<proteinExistence type="predicted"/>
<evidence type="ECO:0000313" key="2">
    <source>
        <dbReference type="Proteomes" id="UP000614601"/>
    </source>
</evidence>
<dbReference type="EMBL" id="CAJFDH010000002">
    <property type="protein sequence ID" value="CAD5211362.1"/>
    <property type="molecule type" value="Genomic_DNA"/>
</dbReference>
<comment type="caution">
    <text evidence="1">The sequence shown here is derived from an EMBL/GenBank/DDBJ whole genome shotgun (WGS) entry which is preliminary data.</text>
</comment>
<dbReference type="AlphaFoldDB" id="A0A811K5V3"/>
<dbReference type="EMBL" id="CAJFCW020000002">
    <property type="protein sequence ID" value="CAG9093288.1"/>
    <property type="molecule type" value="Genomic_DNA"/>
</dbReference>
<evidence type="ECO:0000313" key="1">
    <source>
        <dbReference type="EMBL" id="CAD5211362.1"/>
    </source>
</evidence>
<protein>
    <submittedName>
        <fullName evidence="1">Uncharacterized protein</fullName>
    </submittedName>
</protein>
<organism evidence="1 2">
    <name type="scientific">Bursaphelenchus okinawaensis</name>
    <dbReference type="NCBI Taxonomy" id="465554"/>
    <lineage>
        <taxon>Eukaryota</taxon>
        <taxon>Metazoa</taxon>
        <taxon>Ecdysozoa</taxon>
        <taxon>Nematoda</taxon>
        <taxon>Chromadorea</taxon>
        <taxon>Rhabditida</taxon>
        <taxon>Tylenchina</taxon>
        <taxon>Tylenchomorpha</taxon>
        <taxon>Aphelenchoidea</taxon>
        <taxon>Aphelenchoididae</taxon>
        <taxon>Bursaphelenchus</taxon>
    </lineage>
</organism>
<reference evidence="1" key="1">
    <citation type="submission" date="2020-09" db="EMBL/GenBank/DDBJ databases">
        <authorList>
            <person name="Kikuchi T."/>
        </authorList>
    </citation>
    <scope>NUCLEOTIDE SEQUENCE</scope>
    <source>
        <strain evidence="1">SH1</strain>
    </source>
</reference>
<dbReference type="Proteomes" id="UP000614601">
    <property type="component" value="Unassembled WGS sequence"/>
</dbReference>
<name>A0A811K5V3_9BILA</name>
<gene>
    <name evidence="1" type="ORF">BOKJ2_LOCUS3656</name>
</gene>
<sequence>MGIVFIEFGTRTQFNGRFTSRAKMIRCRKGQNGGETTANSKRHHHRDLRALLLPVSLFEQLWGQGKDGGESAARGHDPQALRSNDLVFTLWPRFPLGRGCAVAEDEF</sequence>